<dbReference type="Proteomes" id="UP000256650">
    <property type="component" value="Unassembled WGS sequence"/>
</dbReference>
<reference evidence="2 3" key="1">
    <citation type="submission" date="2018-04" db="EMBL/GenBank/DDBJ databases">
        <title>Novel Campyloabacter and Helicobacter Species and Strains.</title>
        <authorList>
            <person name="Mannion A.J."/>
            <person name="Shen Z."/>
            <person name="Fox J.G."/>
        </authorList>
    </citation>
    <scope>NUCLEOTIDE SEQUENCE [LARGE SCALE GENOMIC DNA]</scope>
    <source>
        <strain evidence="2 3">MIT 99-5101</strain>
    </source>
</reference>
<keyword evidence="2" id="KW-0540">Nuclease</keyword>
<evidence type="ECO:0000313" key="3">
    <source>
        <dbReference type="Proteomes" id="UP000256650"/>
    </source>
</evidence>
<organism evidence="2 3">
    <name type="scientific">Helicobacter ganmani</name>
    <dbReference type="NCBI Taxonomy" id="60246"/>
    <lineage>
        <taxon>Bacteria</taxon>
        <taxon>Pseudomonadati</taxon>
        <taxon>Campylobacterota</taxon>
        <taxon>Epsilonproteobacteria</taxon>
        <taxon>Campylobacterales</taxon>
        <taxon>Helicobacteraceae</taxon>
        <taxon>Helicobacter</taxon>
    </lineage>
</organism>
<dbReference type="PANTHER" id="PTHR37291:SF1">
    <property type="entry name" value="TYPE IV METHYL-DIRECTED RESTRICTION ENZYME ECOKMCRB SUBUNIT"/>
    <property type="match status" value="1"/>
</dbReference>
<dbReference type="InterPro" id="IPR011704">
    <property type="entry name" value="ATPase_dyneun-rel_AAA"/>
</dbReference>
<feature type="domain" description="ATPase dynein-related AAA" evidence="1">
    <location>
        <begin position="474"/>
        <end position="569"/>
    </location>
</feature>
<sequence>MTSDEKIFKEFQERWSLEKVKNMTLEEYTGLGGTNRDDFTYWIESKLDKLGSIWGGSGFKFGIYKRNAKDIKENGQGFIYTKDYAWLKKYGETKDEAFAKVKSYIIKIIELSQQNQLDKIDKIDLGHSYKWKIAFHYQDIKDMKIVCIFSENVLQKIAKGENLGEKLSTAQIYEKLLGDKTYTLETVIQEKSMPLWQKYLKDSQKIEENQMQNNPNTQAQNTIPLNQILYGPPGTGKTYETINKALEILANEKYKDSLELEKRDKILQILKELGAAPSNKKYRQEARENFNSFKDNGQIAFITFHQSFSYEEFVEGIKPVVDDSSKNMTYEVQNGIFKEICQRALTNYQKHKESSNESENRQVNTQELFQTYAFSLKQVLDEGKELDFYKKMKIYSINLKENGEIKSISIGTSAESNSMQSLTKEIILRDYPKFKSGDIKSYKDIKPTYESQSQWHGNAIYYFELYKKLQEFEKTEYKKQDSKSVEKVPLKPYILIIDEINRGNISKILGELITLIEPSKRIGNDEELRVTLPYSQEIFGVPSNLYIIGTMNTADRSIALLDTALRRRFEFSEMMPDCEVLKSIWLVKDTEDKRDKENDLQDTNLHIDEYQVLESKILFNILKTLNHRIEFLLDREHTIGHAFFFEKAKYFENKEYSWYELSLNDLKTIFAKKIIPLLQEYFYEDYAKIDAVLNGNGMIKSKSMQDLNVSLSNEFVDSEKKIYEIVPLEDGIWGNPQTYIKIYKTNQQ</sequence>
<dbReference type="GO" id="GO:0004519">
    <property type="term" value="F:endonuclease activity"/>
    <property type="evidence" value="ECO:0007669"/>
    <property type="project" value="UniProtKB-KW"/>
</dbReference>
<dbReference type="EMBL" id="NXLS01000001">
    <property type="protein sequence ID" value="RDU64431.1"/>
    <property type="molecule type" value="Genomic_DNA"/>
</dbReference>
<comment type="caution">
    <text evidence="2">The sequence shown here is derived from an EMBL/GenBank/DDBJ whole genome shotgun (WGS) entry which is preliminary data.</text>
</comment>
<dbReference type="InterPro" id="IPR027417">
    <property type="entry name" value="P-loop_NTPase"/>
</dbReference>
<keyword evidence="2" id="KW-0378">Hydrolase</keyword>
<keyword evidence="2" id="KW-0255">Endonuclease</keyword>
<proteinExistence type="predicted"/>
<dbReference type="PANTHER" id="PTHR37291">
    <property type="entry name" value="5-METHYLCYTOSINE-SPECIFIC RESTRICTION ENZYME B"/>
    <property type="match status" value="1"/>
</dbReference>
<protein>
    <submittedName>
        <fullName evidence="2">Endonuclease</fullName>
    </submittedName>
</protein>
<dbReference type="AlphaFoldDB" id="A0A3D8IIP5"/>
<dbReference type="Pfam" id="PF07728">
    <property type="entry name" value="AAA_5"/>
    <property type="match status" value="1"/>
</dbReference>
<accession>A0A3D8IIP5</accession>
<dbReference type="OrthoDB" id="9781481at2"/>
<dbReference type="SUPFAM" id="SSF52540">
    <property type="entry name" value="P-loop containing nucleoside triphosphate hydrolases"/>
    <property type="match status" value="1"/>
</dbReference>
<evidence type="ECO:0000313" key="2">
    <source>
        <dbReference type="EMBL" id="RDU64431.1"/>
    </source>
</evidence>
<evidence type="ECO:0000259" key="1">
    <source>
        <dbReference type="Pfam" id="PF07728"/>
    </source>
</evidence>
<dbReference type="GO" id="GO:0016887">
    <property type="term" value="F:ATP hydrolysis activity"/>
    <property type="evidence" value="ECO:0007669"/>
    <property type="project" value="InterPro"/>
</dbReference>
<gene>
    <name evidence="2" type="ORF">CQA43_01105</name>
</gene>
<dbReference type="InterPro" id="IPR052934">
    <property type="entry name" value="Methyl-DNA_Rec/Restrict_Enz"/>
</dbReference>
<dbReference type="Gene3D" id="3.40.50.300">
    <property type="entry name" value="P-loop containing nucleotide triphosphate hydrolases"/>
    <property type="match status" value="2"/>
</dbReference>
<dbReference type="RefSeq" id="WP_115550765.1">
    <property type="nucleotide sequence ID" value="NZ_CAQJPM010000113.1"/>
</dbReference>
<dbReference type="GO" id="GO:0005524">
    <property type="term" value="F:ATP binding"/>
    <property type="evidence" value="ECO:0007669"/>
    <property type="project" value="InterPro"/>
</dbReference>
<name>A0A3D8IIP5_9HELI</name>
<keyword evidence="3" id="KW-1185">Reference proteome</keyword>
<dbReference type="GeneID" id="82534889"/>